<dbReference type="EMBL" id="CP003060">
    <property type="protein sequence ID" value="AEP28324.1"/>
    <property type="molecule type" value="Genomic_DNA"/>
</dbReference>
<name>G4QIY5_GLANF</name>
<feature type="domain" description="MaoC-like" evidence="1">
    <location>
        <begin position="8"/>
        <end position="110"/>
    </location>
</feature>
<dbReference type="STRING" id="1085623.GNIT_0170"/>
<dbReference type="Pfam" id="PF01575">
    <property type="entry name" value="MaoC_dehydratas"/>
    <property type="match status" value="1"/>
</dbReference>
<dbReference type="InterPro" id="IPR029069">
    <property type="entry name" value="HotDog_dom_sf"/>
</dbReference>
<accession>G4QIY5</accession>
<dbReference type="PANTHER" id="PTHR43664:SF1">
    <property type="entry name" value="BETA-METHYLMALYL-COA DEHYDRATASE"/>
    <property type="match status" value="1"/>
</dbReference>
<evidence type="ECO:0000313" key="3">
    <source>
        <dbReference type="Proteomes" id="UP000009282"/>
    </source>
</evidence>
<dbReference type="KEGG" id="gni:GNIT_0170"/>
<organism evidence="2 3">
    <name type="scientific">Glaciecola nitratireducens (strain JCM 12485 / KCTC 12276 / FR1064)</name>
    <dbReference type="NCBI Taxonomy" id="1085623"/>
    <lineage>
        <taxon>Bacteria</taxon>
        <taxon>Pseudomonadati</taxon>
        <taxon>Pseudomonadota</taxon>
        <taxon>Gammaproteobacteria</taxon>
        <taxon>Alteromonadales</taxon>
        <taxon>Alteromonadaceae</taxon>
        <taxon>Brumicola</taxon>
    </lineage>
</organism>
<protein>
    <submittedName>
        <fullName evidence="2">MaoC domain-containing protein</fullName>
    </submittedName>
</protein>
<dbReference type="Proteomes" id="UP000009282">
    <property type="component" value="Chromosome"/>
</dbReference>
<dbReference type="OrthoDB" id="9774179at2"/>
<dbReference type="RefSeq" id="WP_014107203.1">
    <property type="nucleotide sequence ID" value="NC_016041.1"/>
</dbReference>
<sequence length="146" mass="16302">MYFEDYQVGQTSKFGAYEVTESEVKEFATKYDPQFFHLDDEAAKDSLFGGLCASGWHTGAMFMRMLIDNLPAEHGSLGSPGINNLKWLKPVYPGYILSVKGLVTECRLSKSKPGVGLVCMSYEIVNQDDLTVMSLESNAFFRCKKS</sequence>
<dbReference type="InterPro" id="IPR052342">
    <property type="entry name" value="MCH/BMMD"/>
</dbReference>
<dbReference type="CDD" id="cd03454">
    <property type="entry name" value="YdeM"/>
    <property type="match status" value="1"/>
</dbReference>
<dbReference type="HOGENOM" id="CLU_094876_1_0_6"/>
<reference evidence="2 3" key="1">
    <citation type="journal article" date="2011" name="J. Bacteriol.">
        <title>Complete genome sequence of seawater bacterium Glaciecola nitratireducens FR1064T.</title>
        <authorList>
            <person name="Bian F."/>
            <person name="Qin Q.L."/>
            <person name="Xie B.B."/>
            <person name="Shu Y.L."/>
            <person name="Zhang X.Y."/>
            <person name="Yu Y."/>
            <person name="Chen B."/>
            <person name="Chen X.L."/>
            <person name="Zhou B.C."/>
            <person name="Zhang Y.Z."/>
        </authorList>
    </citation>
    <scope>NUCLEOTIDE SEQUENCE [LARGE SCALE GENOMIC DNA]</scope>
    <source>
        <strain evidence="3">JCM 12485 / KCTC 12276 / FR1064</strain>
    </source>
</reference>
<dbReference type="InterPro" id="IPR002539">
    <property type="entry name" value="MaoC-like_dom"/>
</dbReference>
<dbReference type="AlphaFoldDB" id="G4QIY5"/>
<proteinExistence type="predicted"/>
<keyword evidence="3" id="KW-1185">Reference proteome</keyword>
<dbReference type="SUPFAM" id="SSF54637">
    <property type="entry name" value="Thioesterase/thiol ester dehydrase-isomerase"/>
    <property type="match status" value="1"/>
</dbReference>
<dbReference type="PANTHER" id="PTHR43664">
    <property type="entry name" value="MONOAMINE OXIDASE-RELATED"/>
    <property type="match status" value="1"/>
</dbReference>
<gene>
    <name evidence="2" type="ordered locus">GNIT_0170</name>
</gene>
<dbReference type="Gene3D" id="3.10.129.10">
    <property type="entry name" value="Hotdog Thioesterase"/>
    <property type="match status" value="1"/>
</dbReference>
<dbReference type="eggNOG" id="COG2030">
    <property type="taxonomic scope" value="Bacteria"/>
</dbReference>
<evidence type="ECO:0000313" key="2">
    <source>
        <dbReference type="EMBL" id="AEP28324.1"/>
    </source>
</evidence>
<evidence type="ECO:0000259" key="1">
    <source>
        <dbReference type="Pfam" id="PF01575"/>
    </source>
</evidence>